<proteinExistence type="predicted"/>
<dbReference type="EMBL" id="CADCTG010000150">
    <property type="protein sequence ID" value="CAA9244399.1"/>
    <property type="molecule type" value="Genomic_DNA"/>
</dbReference>
<evidence type="ECO:0000313" key="2">
    <source>
        <dbReference type="EMBL" id="CAA9244399.1"/>
    </source>
</evidence>
<name>A0A6J4I7I2_9PROT</name>
<feature type="region of interest" description="Disordered" evidence="1">
    <location>
        <begin position="60"/>
        <end position="88"/>
    </location>
</feature>
<organism evidence="2">
    <name type="scientific">uncultured Acetobacteraceae bacterium</name>
    <dbReference type="NCBI Taxonomy" id="169975"/>
    <lineage>
        <taxon>Bacteria</taxon>
        <taxon>Pseudomonadati</taxon>
        <taxon>Pseudomonadota</taxon>
        <taxon>Alphaproteobacteria</taxon>
        <taxon>Acetobacterales</taxon>
        <taxon>Acetobacteraceae</taxon>
        <taxon>environmental samples</taxon>
    </lineage>
</organism>
<evidence type="ECO:0000256" key="1">
    <source>
        <dbReference type="SAM" id="MobiDB-lite"/>
    </source>
</evidence>
<dbReference type="AlphaFoldDB" id="A0A6J4I7I2"/>
<feature type="region of interest" description="Disordered" evidence="1">
    <location>
        <begin position="277"/>
        <end position="316"/>
    </location>
</feature>
<sequence length="316" mass="33302">MSLQPLWPVEEEQGAHPRRAEAPEDLGATFRVRVEFVAGEVGHGDARLRTARRLDHLAQVIERPSPSRAPGGPVRRRRHRHHRVRQARPLQSLQRVPGAARLPADHHPRVALGAQLGQGRLHPGGGGVGVVGRRGPVEAQHVVAGVVEDADVRLRLPAAAVLPAGGPAVRPKVCAAGRARPLPQEAPVRRQRPTRPGGQQLLPHRGRAALAPGPDHLEVAGVDPAALAAPAGADFDGARFRRLRCVEGGGPAPGAVRAEGEGPRRRLLQEAPVVLAAGHGEEGRGVGVEHRGPRGRRRLGPPRGREGGEEGGAAGK</sequence>
<feature type="region of interest" description="Disordered" evidence="1">
    <location>
        <begin position="180"/>
        <end position="204"/>
    </location>
</feature>
<feature type="region of interest" description="Disordered" evidence="1">
    <location>
        <begin position="1"/>
        <end position="21"/>
    </location>
</feature>
<gene>
    <name evidence="2" type="ORF">AVDCRST_MAG08-1791</name>
</gene>
<accession>A0A6J4I7I2</accession>
<protein>
    <submittedName>
        <fullName evidence="2">Uncharacterized protein</fullName>
    </submittedName>
</protein>
<reference evidence="2" key="1">
    <citation type="submission" date="2020-02" db="EMBL/GenBank/DDBJ databases">
        <authorList>
            <person name="Meier V. D."/>
        </authorList>
    </citation>
    <scope>NUCLEOTIDE SEQUENCE</scope>
    <source>
        <strain evidence="2">AVDCRST_MAG08</strain>
    </source>
</reference>
<feature type="compositionally biased region" description="Low complexity" evidence="1">
    <location>
        <begin position="63"/>
        <end position="73"/>
    </location>
</feature>
<feature type="compositionally biased region" description="Basic and acidic residues" evidence="1">
    <location>
        <begin position="279"/>
        <end position="292"/>
    </location>
</feature>
<feature type="compositionally biased region" description="Basic residues" evidence="1">
    <location>
        <begin position="74"/>
        <end position="86"/>
    </location>
</feature>